<proteinExistence type="predicted"/>
<organism evidence="2 3">
    <name type="scientific">Polyporus arcularius HHB13444</name>
    <dbReference type="NCBI Taxonomy" id="1314778"/>
    <lineage>
        <taxon>Eukaryota</taxon>
        <taxon>Fungi</taxon>
        <taxon>Dikarya</taxon>
        <taxon>Basidiomycota</taxon>
        <taxon>Agaricomycotina</taxon>
        <taxon>Agaricomycetes</taxon>
        <taxon>Polyporales</taxon>
        <taxon>Polyporaceae</taxon>
        <taxon>Polyporus</taxon>
    </lineage>
</organism>
<gene>
    <name evidence="2" type="ORF">K466DRAFT_592742</name>
</gene>
<feature type="transmembrane region" description="Helical" evidence="1">
    <location>
        <begin position="31"/>
        <end position="52"/>
    </location>
</feature>
<dbReference type="EMBL" id="ML212400">
    <property type="protein sequence ID" value="TFK78658.1"/>
    <property type="molecule type" value="Genomic_DNA"/>
</dbReference>
<keyword evidence="3" id="KW-1185">Reference proteome</keyword>
<accession>A0A5C3NQL2</accession>
<keyword evidence="1" id="KW-0472">Membrane</keyword>
<protein>
    <submittedName>
        <fullName evidence="2">Uncharacterized protein</fullName>
    </submittedName>
</protein>
<keyword evidence="1" id="KW-1133">Transmembrane helix</keyword>
<name>A0A5C3NQL2_9APHY</name>
<dbReference type="Proteomes" id="UP000308197">
    <property type="component" value="Unassembled WGS sequence"/>
</dbReference>
<evidence type="ECO:0000313" key="2">
    <source>
        <dbReference type="EMBL" id="TFK78658.1"/>
    </source>
</evidence>
<reference evidence="2 3" key="1">
    <citation type="journal article" date="2019" name="Nat. Ecol. Evol.">
        <title>Megaphylogeny resolves global patterns of mushroom evolution.</title>
        <authorList>
            <person name="Varga T."/>
            <person name="Krizsan K."/>
            <person name="Foldi C."/>
            <person name="Dima B."/>
            <person name="Sanchez-Garcia M."/>
            <person name="Sanchez-Ramirez S."/>
            <person name="Szollosi G.J."/>
            <person name="Szarkandi J.G."/>
            <person name="Papp V."/>
            <person name="Albert L."/>
            <person name="Andreopoulos W."/>
            <person name="Angelini C."/>
            <person name="Antonin V."/>
            <person name="Barry K.W."/>
            <person name="Bougher N.L."/>
            <person name="Buchanan P."/>
            <person name="Buyck B."/>
            <person name="Bense V."/>
            <person name="Catcheside P."/>
            <person name="Chovatia M."/>
            <person name="Cooper J."/>
            <person name="Damon W."/>
            <person name="Desjardin D."/>
            <person name="Finy P."/>
            <person name="Geml J."/>
            <person name="Haridas S."/>
            <person name="Hughes K."/>
            <person name="Justo A."/>
            <person name="Karasinski D."/>
            <person name="Kautmanova I."/>
            <person name="Kiss B."/>
            <person name="Kocsube S."/>
            <person name="Kotiranta H."/>
            <person name="LaButti K.M."/>
            <person name="Lechner B.E."/>
            <person name="Liimatainen K."/>
            <person name="Lipzen A."/>
            <person name="Lukacs Z."/>
            <person name="Mihaltcheva S."/>
            <person name="Morgado L.N."/>
            <person name="Niskanen T."/>
            <person name="Noordeloos M.E."/>
            <person name="Ohm R.A."/>
            <person name="Ortiz-Santana B."/>
            <person name="Ovrebo C."/>
            <person name="Racz N."/>
            <person name="Riley R."/>
            <person name="Savchenko A."/>
            <person name="Shiryaev A."/>
            <person name="Soop K."/>
            <person name="Spirin V."/>
            <person name="Szebenyi C."/>
            <person name="Tomsovsky M."/>
            <person name="Tulloss R.E."/>
            <person name="Uehling J."/>
            <person name="Grigoriev I.V."/>
            <person name="Vagvolgyi C."/>
            <person name="Papp T."/>
            <person name="Martin F.M."/>
            <person name="Miettinen O."/>
            <person name="Hibbett D.S."/>
            <person name="Nagy L.G."/>
        </authorList>
    </citation>
    <scope>NUCLEOTIDE SEQUENCE [LARGE SCALE GENOMIC DNA]</scope>
    <source>
        <strain evidence="2 3">HHB13444</strain>
    </source>
</reference>
<dbReference type="InParanoid" id="A0A5C3NQL2"/>
<evidence type="ECO:0000256" key="1">
    <source>
        <dbReference type="SAM" id="Phobius"/>
    </source>
</evidence>
<keyword evidence="1" id="KW-0812">Transmembrane</keyword>
<dbReference type="AlphaFoldDB" id="A0A5C3NQL2"/>
<evidence type="ECO:0000313" key="3">
    <source>
        <dbReference type="Proteomes" id="UP000308197"/>
    </source>
</evidence>
<sequence>MPLSRRRPTMLGPDMSVLSFQPTYPPIETSYALSVGALLVLLGLALVPNAHLPYRVWDQLREGLRVSEKRFD</sequence>